<sequence>PEPRIWTCVAKRDIVSLSERVASACQGSPVTLKLSDFGRQMLAE</sequence>
<name>A0A392TJG0_9FABA</name>
<dbReference type="Proteomes" id="UP000265520">
    <property type="component" value="Unassembled WGS sequence"/>
</dbReference>
<evidence type="ECO:0000313" key="1">
    <source>
        <dbReference type="EMBL" id="MCI61299.1"/>
    </source>
</evidence>
<feature type="non-terminal residue" evidence="1">
    <location>
        <position position="1"/>
    </location>
</feature>
<reference evidence="1 2" key="1">
    <citation type="journal article" date="2018" name="Front. Plant Sci.">
        <title>Red Clover (Trifolium pratense) and Zigzag Clover (T. medium) - A Picture of Genomic Similarities and Differences.</title>
        <authorList>
            <person name="Dluhosova J."/>
            <person name="Istvanek J."/>
            <person name="Nedelnik J."/>
            <person name="Repkova J."/>
        </authorList>
    </citation>
    <scope>NUCLEOTIDE SEQUENCE [LARGE SCALE GENOMIC DNA]</scope>
    <source>
        <strain evidence="2">cv. 10/8</strain>
        <tissue evidence="1">Leaf</tissue>
    </source>
</reference>
<keyword evidence="2" id="KW-1185">Reference proteome</keyword>
<organism evidence="1 2">
    <name type="scientific">Trifolium medium</name>
    <dbReference type="NCBI Taxonomy" id="97028"/>
    <lineage>
        <taxon>Eukaryota</taxon>
        <taxon>Viridiplantae</taxon>
        <taxon>Streptophyta</taxon>
        <taxon>Embryophyta</taxon>
        <taxon>Tracheophyta</taxon>
        <taxon>Spermatophyta</taxon>
        <taxon>Magnoliopsida</taxon>
        <taxon>eudicotyledons</taxon>
        <taxon>Gunneridae</taxon>
        <taxon>Pentapetalae</taxon>
        <taxon>rosids</taxon>
        <taxon>fabids</taxon>
        <taxon>Fabales</taxon>
        <taxon>Fabaceae</taxon>
        <taxon>Papilionoideae</taxon>
        <taxon>50 kb inversion clade</taxon>
        <taxon>NPAAA clade</taxon>
        <taxon>Hologalegina</taxon>
        <taxon>IRL clade</taxon>
        <taxon>Trifolieae</taxon>
        <taxon>Trifolium</taxon>
    </lineage>
</organism>
<dbReference type="AlphaFoldDB" id="A0A392TJG0"/>
<protein>
    <submittedName>
        <fullName evidence="1">Uncharacterized protein</fullName>
    </submittedName>
</protein>
<proteinExistence type="predicted"/>
<dbReference type="EMBL" id="LXQA010597100">
    <property type="protein sequence ID" value="MCI61299.1"/>
    <property type="molecule type" value="Genomic_DNA"/>
</dbReference>
<evidence type="ECO:0000313" key="2">
    <source>
        <dbReference type="Proteomes" id="UP000265520"/>
    </source>
</evidence>
<accession>A0A392TJG0</accession>
<comment type="caution">
    <text evidence="1">The sequence shown here is derived from an EMBL/GenBank/DDBJ whole genome shotgun (WGS) entry which is preliminary data.</text>
</comment>